<proteinExistence type="predicted"/>
<keyword evidence="2" id="KW-1185">Reference proteome</keyword>
<dbReference type="KEGG" id="vg:14445848"/>
<dbReference type="InterPro" id="IPR036770">
    <property type="entry name" value="Ankyrin_rpt-contain_sf"/>
</dbReference>
<dbReference type="GeneID" id="14445848"/>
<dbReference type="SUPFAM" id="SSF48403">
    <property type="entry name" value="Ankyrin repeat"/>
    <property type="match status" value="1"/>
</dbReference>
<name>L7RGP0_9VIRU</name>
<dbReference type="RefSeq" id="YP_007354721.1">
    <property type="nucleotide sequence ID" value="NC_020104.1"/>
</dbReference>
<evidence type="ECO:0000313" key="2">
    <source>
        <dbReference type="Proteomes" id="UP000201640"/>
    </source>
</evidence>
<gene>
    <name evidence="1" type="ORF">Moumou_00767</name>
</gene>
<evidence type="ECO:0000313" key="1">
    <source>
        <dbReference type="EMBL" id="AGC02285.1"/>
    </source>
</evidence>
<organism evidence="1 2">
    <name type="scientific">Acanthamoeba polyphaga moumouvirus</name>
    <dbReference type="NCBI Taxonomy" id="1269028"/>
    <lineage>
        <taxon>Viruses</taxon>
        <taxon>Varidnaviria</taxon>
        <taxon>Bamfordvirae</taxon>
        <taxon>Nucleocytoviricota</taxon>
        <taxon>Megaviricetes</taxon>
        <taxon>Imitervirales</taxon>
        <taxon>Mimiviridae</taxon>
        <taxon>Megamimivirinae</taxon>
        <taxon>Moumouvirus</taxon>
    </lineage>
</organism>
<dbReference type="Gene3D" id="1.25.40.20">
    <property type="entry name" value="Ankyrin repeat-containing domain"/>
    <property type="match status" value="1"/>
</dbReference>
<dbReference type="PROSITE" id="PS50088">
    <property type="entry name" value="ANK_REPEAT"/>
    <property type="match status" value="1"/>
</dbReference>
<dbReference type="Pfam" id="PF00023">
    <property type="entry name" value="Ank"/>
    <property type="match status" value="1"/>
</dbReference>
<accession>L7RGP0</accession>
<dbReference type="InterPro" id="IPR002110">
    <property type="entry name" value="Ankyrin_rpt"/>
</dbReference>
<reference evidence="1 2" key="1">
    <citation type="journal article" date="2012" name="Genome Biol. Evol.">
        <title>Related Giant Viruses in Distant Locations and Different Habitats: Acanthamoeba polyphaga moumouvirus Represents a Third Lineage of the Mimiviridae That Is Close to the Megavirus Lineage.</title>
        <authorList>
            <person name="Yoosuf N."/>
            <person name="Yutin N."/>
            <person name="Colson P."/>
            <person name="Shabalina S.A."/>
            <person name="Pagnier I."/>
            <person name="Robert C."/>
            <person name="Azza S."/>
            <person name="Klose T."/>
            <person name="Wong J."/>
            <person name="Rossmann M.G."/>
            <person name="La Scola B."/>
            <person name="Raoult D."/>
            <person name="Koonin E.V."/>
        </authorList>
    </citation>
    <scope>NUCLEOTIDE SEQUENCE [LARGE SCALE GENOMIC DNA]</scope>
    <source>
        <strain evidence="1 2">M10A</strain>
    </source>
</reference>
<dbReference type="OrthoDB" id="38185at10239"/>
<sequence length="105" mass="11933">MGINHSTCISICLPDLILAKEDEHYIENIRNFCERYPEKINECTLPGATGLFYACGKNTSRDMTDIVQMLIDYGADVNKADNLFPVTPLMAACSNQKKNWKSEYY</sequence>
<protein>
    <submittedName>
        <fullName evidence="1">Ankyrin repeat protein</fullName>
    </submittedName>
</protein>
<dbReference type="Proteomes" id="UP000201640">
    <property type="component" value="Segment"/>
</dbReference>
<dbReference type="EMBL" id="JX962719">
    <property type="protein sequence ID" value="AGC02285.1"/>
    <property type="molecule type" value="Genomic_DNA"/>
</dbReference>